<sequence>MKSSQNKLPIAEKVRDGAVKGMLILNFFPWQLKTLLEKLLEPMSSLLIVLDDLSISSDFDNPVLSCSSAELSCRRYNGWHSMNDFVWCLPLEMWHEMEGSSLGSRE</sequence>
<reference evidence="1" key="2">
    <citation type="submission" date="2020-07" db="EMBL/GenBank/DDBJ databases">
        <authorList>
            <person name="Vera ALvarez R."/>
            <person name="Arias-Moreno D.M."/>
            <person name="Jimenez-Jacinto V."/>
            <person name="Jimenez-Bremont J.F."/>
            <person name="Swaminathan K."/>
            <person name="Moose S.P."/>
            <person name="Guerrero-Gonzalez M.L."/>
            <person name="Marino-Ramirez L."/>
            <person name="Landsman D."/>
            <person name="Rodriguez-Kessler M."/>
            <person name="Delgado-Sanchez P."/>
        </authorList>
    </citation>
    <scope>NUCLEOTIDE SEQUENCE</scope>
    <source>
        <tissue evidence="1">Cladode</tissue>
    </source>
</reference>
<evidence type="ECO:0000313" key="1">
    <source>
        <dbReference type="EMBL" id="MBA4616153.1"/>
    </source>
</evidence>
<protein>
    <submittedName>
        <fullName evidence="1">Uncharacterized protein</fullName>
    </submittedName>
</protein>
<accession>A0A7C8YEM7</accession>
<reference evidence="1" key="1">
    <citation type="journal article" date="2013" name="J. Plant Res.">
        <title>Effect of fungi and light on seed germination of three Opuntia species from semiarid lands of central Mexico.</title>
        <authorList>
            <person name="Delgado-Sanchez P."/>
            <person name="Jimenez-Bremont J.F."/>
            <person name="Guerrero-Gonzalez Mde L."/>
            <person name="Flores J."/>
        </authorList>
    </citation>
    <scope>NUCLEOTIDE SEQUENCE</scope>
    <source>
        <tissue evidence="1">Cladode</tissue>
    </source>
</reference>
<dbReference type="AlphaFoldDB" id="A0A7C8YEM7"/>
<organism evidence="1">
    <name type="scientific">Opuntia streptacantha</name>
    <name type="common">Prickly pear cactus</name>
    <name type="synonym">Opuntia cardona</name>
    <dbReference type="NCBI Taxonomy" id="393608"/>
    <lineage>
        <taxon>Eukaryota</taxon>
        <taxon>Viridiplantae</taxon>
        <taxon>Streptophyta</taxon>
        <taxon>Embryophyta</taxon>
        <taxon>Tracheophyta</taxon>
        <taxon>Spermatophyta</taxon>
        <taxon>Magnoliopsida</taxon>
        <taxon>eudicotyledons</taxon>
        <taxon>Gunneridae</taxon>
        <taxon>Pentapetalae</taxon>
        <taxon>Caryophyllales</taxon>
        <taxon>Cactineae</taxon>
        <taxon>Cactaceae</taxon>
        <taxon>Opuntioideae</taxon>
        <taxon>Opuntia</taxon>
    </lineage>
</organism>
<dbReference type="EMBL" id="GISG01010237">
    <property type="protein sequence ID" value="MBA4616153.1"/>
    <property type="molecule type" value="Transcribed_RNA"/>
</dbReference>
<proteinExistence type="predicted"/>
<name>A0A7C8YEM7_OPUST</name>